<dbReference type="Proteomes" id="UP000011014">
    <property type="component" value="Unassembled WGS sequence"/>
</dbReference>
<accession>E4YZ66</accession>
<protein>
    <submittedName>
        <fullName evidence="1">Uncharacterized protein</fullName>
    </submittedName>
</protein>
<name>E4YZ66_OIKDI</name>
<feature type="non-terminal residue" evidence="1">
    <location>
        <position position="1"/>
    </location>
</feature>
<organism evidence="1">
    <name type="scientific">Oikopleura dioica</name>
    <name type="common">Tunicate</name>
    <dbReference type="NCBI Taxonomy" id="34765"/>
    <lineage>
        <taxon>Eukaryota</taxon>
        <taxon>Metazoa</taxon>
        <taxon>Chordata</taxon>
        <taxon>Tunicata</taxon>
        <taxon>Appendicularia</taxon>
        <taxon>Copelata</taxon>
        <taxon>Oikopleuridae</taxon>
        <taxon>Oikopleura</taxon>
    </lineage>
</organism>
<proteinExistence type="predicted"/>
<dbReference type="EMBL" id="FN656089">
    <property type="protein sequence ID" value="CBY40744.1"/>
    <property type="molecule type" value="Genomic_DNA"/>
</dbReference>
<sequence>EEFGLDVLCAVRVYECGGESRRGISKEISLLFEILKT</sequence>
<reference evidence="1" key="1">
    <citation type="journal article" date="2010" name="Science">
        <title>Plasticity of animal genome architecture unmasked by rapid evolution of a pelagic tunicate.</title>
        <authorList>
            <person name="Denoeud F."/>
            <person name="Henriet S."/>
            <person name="Mungpakdee S."/>
            <person name="Aury J.M."/>
            <person name="Da Silva C."/>
            <person name="Brinkmann H."/>
            <person name="Mikhaleva J."/>
            <person name="Olsen L.C."/>
            <person name="Jubin C."/>
            <person name="Canestro C."/>
            <person name="Bouquet J.M."/>
            <person name="Danks G."/>
            <person name="Poulain J."/>
            <person name="Campsteijn C."/>
            <person name="Adamski M."/>
            <person name="Cross I."/>
            <person name="Yadetie F."/>
            <person name="Muffato M."/>
            <person name="Louis A."/>
            <person name="Butcher S."/>
            <person name="Tsagkogeorga G."/>
            <person name="Konrad A."/>
            <person name="Singh S."/>
            <person name="Jensen M.F."/>
            <person name="Cong E.H."/>
            <person name="Eikeseth-Otteraa H."/>
            <person name="Noel B."/>
            <person name="Anthouard V."/>
            <person name="Porcel B.M."/>
            <person name="Kachouri-Lafond R."/>
            <person name="Nishino A."/>
            <person name="Ugolini M."/>
            <person name="Chourrout P."/>
            <person name="Nishida H."/>
            <person name="Aasland R."/>
            <person name="Huzurbazar S."/>
            <person name="Westhof E."/>
            <person name="Delsuc F."/>
            <person name="Lehrach H."/>
            <person name="Reinhardt R."/>
            <person name="Weissenbach J."/>
            <person name="Roy S.W."/>
            <person name="Artiguenave F."/>
            <person name="Postlethwait J.H."/>
            <person name="Manak J.R."/>
            <person name="Thompson E.M."/>
            <person name="Jaillon O."/>
            <person name="Du Pasquier L."/>
            <person name="Boudinot P."/>
            <person name="Liberles D.A."/>
            <person name="Volff J.N."/>
            <person name="Philippe H."/>
            <person name="Lenhard B."/>
            <person name="Roest Crollius H."/>
            <person name="Wincker P."/>
            <person name="Chourrout D."/>
        </authorList>
    </citation>
    <scope>NUCLEOTIDE SEQUENCE [LARGE SCALE GENOMIC DNA]</scope>
</reference>
<dbReference type="AlphaFoldDB" id="E4YZ66"/>
<gene>
    <name evidence="1" type="ORF">GSOID_T00022775001</name>
</gene>
<evidence type="ECO:0000313" key="1">
    <source>
        <dbReference type="EMBL" id="CBY40744.1"/>
    </source>
</evidence>